<evidence type="ECO:0000313" key="2">
    <source>
        <dbReference type="Proteomes" id="UP000264006"/>
    </source>
</evidence>
<keyword evidence="2" id="KW-1185">Reference proteome</keyword>
<reference evidence="1 2" key="1">
    <citation type="submission" date="2018-09" db="EMBL/GenBank/DDBJ databases">
        <title>Complete genome sequence of Euzebya sp. DY32-46 isolated from seawater of Pacific Ocean.</title>
        <authorList>
            <person name="Xu L."/>
            <person name="Wu Y.-H."/>
            <person name="Xu X.-W."/>
        </authorList>
    </citation>
    <scope>NUCLEOTIDE SEQUENCE [LARGE SCALE GENOMIC DNA]</scope>
    <source>
        <strain evidence="1 2">DY32-46</strain>
    </source>
</reference>
<dbReference type="Proteomes" id="UP000264006">
    <property type="component" value="Chromosome"/>
</dbReference>
<gene>
    <name evidence="1" type="ORF">DVS28_a1206</name>
</gene>
<evidence type="ECO:0000313" key="1">
    <source>
        <dbReference type="EMBL" id="AXV05906.1"/>
    </source>
</evidence>
<organism evidence="1 2">
    <name type="scientific">Euzebya pacifica</name>
    <dbReference type="NCBI Taxonomy" id="1608957"/>
    <lineage>
        <taxon>Bacteria</taxon>
        <taxon>Bacillati</taxon>
        <taxon>Actinomycetota</taxon>
        <taxon>Nitriliruptoria</taxon>
        <taxon>Euzebyales</taxon>
    </lineage>
</organism>
<dbReference type="AlphaFoldDB" id="A0A346XUK9"/>
<dbReference type="OrthoDB" id="9849345at2"/>
<dbReference type="RefSeq" id="WP_114590637.1">
    <property type="nucleotide sequence ID" value="NZ_CP031165.1"/>
</dbReference>
<dbReference type="EMBL" id="CP031165">
    <property type="protein sequence ID" value="AXV05906.1"/>
    <property type="molecule type" value="Genomic_DNA"/>
</dbReference>
<proteinExistence type="predicted"/>
<accession>A0A346XUK9</accession>
<protein>
    <submittedName>
        <fullName evidence="1">Uncharacterized protein</fullName>
    </submittedName>
</protein>
<sequence>MPAQLTVSDDALDMLRPLFSQVEGSCEVWTDSEIVTRLLIRGVMAYGQTAGRDFADMSALAGTLRETITAG</sequence>
<dbReference type="KEGG" id="euz:DVS28_a1206"/>
<name>A0A346XUK9_9ACTN</name>